<dbReference type="PANTHER" id="PTHR14493:SF90">
    <property type="entry name" value="ZINC FINGER CCCH DOMAIN-CONTAINING PROTEIN 2"/>
    <property type="match status" value="1"/>
</dbReference>
<feature type="domain" description="C3H1-type" evidence="6">
    <location>
        <begin position="38"/>
        <end position="65"/>
    </location>
</feature>
<evidence type="ECO:0000256" key="2">
    <source>
        <dbReference type="ARBA" id="ARBA00022771"/>
    </source>
</evidence>
<evidence type="ECO:0000313" key="7">
    <source>
        <dbReference type="EMBL" id="KAG6407064.1"/>
    </source>
</evidence>
<evidence type="ECO:0000256" key="5">
    <source>
        <dbReference type="PROSITE-ProRule" id="PRU00723"/>
    </source>
</evidence>
<keyword evidence="1 5" id="KW-0479">Metal-binding</keyword>
<dbReference type="GO" id="GO:0003677">
    <property type="term" value="F:DNA binding"/>
    <property type="evidence" value="ECO:0007669"/>
    <property type="project" value="UniProtKB-KW"/>
</dbReference>
<dbReference type="Proteomes" id="UP000298416">
    <property type="component" value="Unassembled WGS sequence"/>
</dbReference>
<proteinExistence type="predicted"/>
<feature type="zinc finger region" description="C3H1-type" evidence="5">
    <location>
        <begin position="38"/>
        <end position="65"/>
    </location>
</feature>
<name>A0A8X8X6K2_SALSN</name>
<dbReference type="Pfam" id="PF25512">
    <property type="entry name" value="zf-CCCH_AtC3H23"/>
    <property type="match status" value="1"/>
</dbReference>
<dbReference type="InterPro" id="IPR057444">
    <property type="entry name" value="Znf-CCCH_AtC3H23-like"/>
</dbReference>
<sequence>MYEFKVRKCNRSRSHDWTDCPFAHPGEKVRRRDPRRFQYSGTACPEFRKGHCGKGDACEFSHGVFECWLHPSRYRTEGCKDGKGCKRKVCFFAHSSRQLRIVPDSDASPATADKKSAVGHHCCLYCHCSMNALAELMASFEAMSPSRTAGGLPWLDVNFNVEESQLVMSPSTPVRRGHSKFYSGESKFSPVEYSGRNLTDDGGSGGPDLGWVNDLLT</sequence>
<gene>
    <name evidence="7" type="ORF">SASPL_130046</name>
</gene>
<keyword evidence="2 5" id="KW-0863">Zinc-finger</keyword>
<dbReference type="InterPro" id="IPR000571">
    <property type="entry name" value="Znf_CCCH"/>
</dbReference>
<dbReference type="InterPro" id="IPR045234">
    <property type="entry name" value="Unkempt-like"/>
</dbReference>
<evidence type="ECO:0000259" key="6">
    <source>
        <dbReference type="PROSITE" id="PS50103"/>
    </source>
</evidence>
<dbReference type="GO" id="GO:0008270">
    <property type="term" value="F:zinc ion binding"/>
    <property type="evidence" value="ECO:0007669"/>
    <property type="project" value="UniProtKB-KW"/>
</dbReference>
<organism evidence="7">
    <name type="scientific">Salvia splendens</name>
    <name type="common">Scarlet sage</name>
    <dbReference type="NCBI Taxonomy" id="180675"/>
    <lineage>
        <taxon>Eukaryota</taxon>
        <taxon>Viridiplantae</taxon>
        <taxon>Streptophyta</taxon>
        <taxon>Embryophyta</taxon>
        <taxon>Tracheophyta</taxon>
        <taxon>Spermatophyta</taxon>
        <taxon>Magnoliopsida</taxon>
        <taxon>eudicotyledons</taxon>
        <taxon>Gunneridae</taxon>
        <taxon>Pentapetalae</taxon>
        <taxon>asterids</taxon>
        <taxon>lamiids</taxon>
        <taxon>Lamiales</taxon>
        <taxon>Lamiaceae</taxon>
        <taxon>Nepetoideae</taxon>
        <taxon>Mentheae</taxon>
        <taxon>Salviinae</taxon>
        <taxon>Salvia</taxon>
        <taxon>Salvia subgen. Calosphace</taxon>
        <taxon>core Calosphace</taxon>
    </lineage>
</organism>
<evidence type="ECO:0000313" key="8">
    <source>
        <dbReference type="Proteomes" id="UP000298416"/>
    </source>
</evidence>
<comment type="caution">
    <text evidence="7">The sequence shown here is derived from an EMBL/GenBank/DDBJ whole genome shotgun (WGS) entry which is preliminary data.</text>
</comment>
<dbReference type="SMART" id="SM00356">
    <property type="entry name" value="ZnF_C3H1"/>
    <property type="match status" value="2"/>
</dbReference>
<dbReference type="PROSITE" id="PS50103">
    <property type="entry name" value="ZF_C3H1"/>
    <property type="match status" value="1"/>
</dbReference>
<dbReference type="PANTHER" id="PTHR14493">
    <property type="entry name" value="UNKEMPT FAMILY MEMBER"/>
    <property type="match status" value="1"/>
</dbReference>
<keyword evidence="8" id="KW-1185">Reference proteome</keyword>
<keyword evidence="4" id="KW-0238">DNA-binding</keyword>
<dbReference type="Gene3D" id="3.30.1370.210">
    <property type="match status" value="1"/>
</dbReference>
<evidence type="ECO:0000256" key="4">
    <source>
        <dbReference type="ARBA" id="ARBA00023125"/>
    </source>
</evidence>
<keyword evidence="3 5" id="KW-0862">Zinc</keyword>
<dbReference type="AlphaFoldDB" id="A0A8X8X6K2"/>
<reference evidence="7" key="1">
    <citation type="submission" date="2018-01" db="EMBL/GenBank/DDBJ databases">
        <authorList>
            <person name="Mao J.F."/>
        </authorList>
    </citation>
    <scope>NUCLEOTIDE SEQUENCE</scope>
    <source>
        <strain evidence="7">Huo1</strain>
        <tissue evidence="7">Leaf</tissue>
    </source>
</reference>
<reference evidence="7" key="2">
    <citation type="submission" date="2020-08" db="EMBL/GenBank/DDBJ databases">
        <title>Plant Genome Project.</title>
        <authorList>
            <person name="Zhang R.-G."/>
        </authorList>
    </citation>
    <scope>NUCLEOTIDE SEQUENCE</scope>
    <source>
        <strain evidence="7">Huo1</strain>
        <tissue evidence="7">Leaf</tissue>
    </source>
</reference>
<protein>
    <recommendedName>
        <fullName evidence="6">C3H1-type domain-containing protein</fullName>
    </recommendedName>
</protein>
<evidence type="ECO:0000256" key="3">
    <source>
        <dbReference type="ARBA" id="ARBA00022833"/>
    </source>
</evidence>
<evidence type="ECO:0000256" key="1">
    <source>
        <dbReference type="ARBA" id="ARBA00022723"/>
    </source>
</evidence>
<accession>A0A8X8X6K2</accession>
<dbReference type="EMBL" id="PNBA02000011">
    <property type="protein sequence ID" value="KAG6407064.1"/>
    <property type="molecule type" value="Genomic_DNA"/>
</dbReference>